<evidence type="ECO:0000256" key="1">
    <source>
        <dbReference type="ARBA" id="ARBA00004123"/>
    </source>
</evidence>
<dbReference type="PANTHER" id="PTHR13339:SF0">
    <property type="entry name" value="COP9 SIGNALOSOME COMPLEX SUBUNIT 8"/>
    <property type="match status" value="1"/>
</dbReference>
<evidence type="ECO:0000313" key="8">
    <source>
        <dbReference type="Proteomes" id="UP000053240"/>
    </source>
</evidence>
<keyword evidence="4" id="KW-0736">Signalosome</keyword>
<dbReference type="STRING" id="76193.A0A194QLW4"/>
<evidence type="ECO:0000313" key="7">
    <source>
        <dbReference type="EMBL" id="KPJ06517.1"/>
    </source>
</evidence>
<evidence type="ECO:0000259" key="6">
    <source>
        <dbReference type="Pfam" id="PF10075"/>
    </source>
</evidence>
<dbReference type="InParanoid" id="A0A194QLW4"/>
<dbReference type="EMBL" id="KQ461196">
    <property type="protein sequence ID" value="KPJ06517.1"/>
    <property type="molecule type" value="Genomic_DNA"/>
</dbReference>
<dbReference type="InterPro" id="IPR036390">
    <property type="entry name" value="WH_DNA-bd_sf"/>
</dbReference>
<reference evidence="7 8" key="1">
    <citation type="journal article" date="2015" name="Nat. Commun.">
        <title>Outbred genome sequencing and CRISPR/Cas9 gene editing in butterflies.</title>
        <authorList>
            <person name="Li X."/>
            <person name="Fan D."/>
            <person name="Zhang W."/>
            <person name="Liu G."/>
            <person name="Zhang L."/>
            <person name="Zhao L."/>
            <person name="Fang X."/>
            <person name="Chen L."/>
            <person name="Dong Y."/>
            <person name="Chen Y."/>
            <person name="Ding Y."/>
            <person name="Zhao R."/>
            <person name="Feng M."/>
            <person name="Zhu Y."/>
            <person name="Feng Y."/>
            <person name="Jiang X."/>
            <person name="Zhu D."/>
            <person name="Xiang H."/>
            <person name="Feng X."/>
            <person name="Li S."/>
            <person name="Wang J."/>
            <person name="Zhang G."/>
            <person name="Kronforst M.R."/>
            <person name="Wang W."/>
        </authorList>
    </citation>
    <scope>NUCLEOTIDE SEQUENCE [LARGE SCALE GENOMIC DNA]</scope>
    <source>
        <strain evidence="7">Ya'a_city_454_Pm</strain>
        <tissue evidence="7">Whole body</tissue>
    </source>
</reference>
<evidence type="ECO:0000256" key="5">
    <source>
        <dbReference type="ARBA" id="ARBA00023242"/>
    </source>
</evidence>
<dbReference type="Gene3D" id="1.25.40.990">
    <property type="match status" value="1"/>
</dbReference>
<dbReference type="Proteomes" id="UP000053240">
    <property type="component" value="Unassembled WGS sequence"/>
</dbReference>
<keyword evidence="5" id="KW-0539">Nucleus</keyword>
<dbReference type="InterPro" id="IPR033205">
    <property type="entry name" value="COP9_CSN8"/>
</dbReference>
<dbReference type="Pfam" id="PF10075">
    <property type="entry name" value="CSN8_PSD8_EIF3K"/>
    <property type="match status" value="1"/>
</dbReference>
<dbReference type="SUPFAM" id="SSF46785">
    <property type="entry name" value="Winged helix' DNA-binding domain"/>
    <property type="match status" value="1"/>
</dbReference>
<keyword evidence="3" id="KW-0963">Cytoplasm</keyword>
<name>A0A194QLW4_PAPMA</name>
<proteinExistence type="predicted"/>
<keyword evidence="8" id="KW-1185">Reference proteome</keyword>
<dbReference type="InterPro" id="IPR033464">
    <property type="entry name" value="CSN8_PSD8_EIF3K"/>
</dbReference>
<dbReference type="AlphaFoldDB" id="A0A194QLW4"/>
<dbReference type="GO" id="GO:0000338">
    <property type="term" value="P:protein deneddylation"/>
    <property type="evidence" value="ECO:0007669"/>
    <property type="project" value="InterPro"/>
</dbReference>
<evidence type="ECO:0000256" key="4">
    <source>
        <dbReference type="ARBA" id="ARBA00022790"/>
    </source>
</evidence>
<comment type="subcellular location">
    <subcellularLocation>
        <location evidence="2">Cytoplasm</location>
    </subcellularLocation>
    <subcellularLocation>
        <location evidence="1">Nucleus</location>
    </subcellularLocation>
</comment>
<dbReference type="GO" id="GO:0010387">
    <property type="term" value="P:COP9 signalosome assembly"/>
    <property type="evidence" value="ECO:0007669"/>
    <property type="project" value="InterPro"/>
</dbReference>
<organism evidence="7 8">
    <name type="scientific">Papilio machaon</name>
    <name type="common">Old World swallowtail butterfly</name>
    <dbReference type="NCBI Taxonomy" id="76193"/>
    <lineage>
        <taxon>Eukaryota</taxon>
        <taxon>Metazoa</taxon>
        <taxon>Ecdysozoa</taxon>
        <taxon>Arthropoda</taxon>
        <taxon>Hexapoda</taxon>
        <taxon>Insecta</taxon>
        <taxon>Pterygota</taxon>
        <taxon>Neoptera</taxon>
        <taxon>Endopterygota</taxon>
        <taxon>Lepidoptera</taxon>
        <taxon>Glossata</taxon>
        <taxon>Ditrysia</taxon>
        <taxon>Papilionoidea</taxon>
        <taxon>Papilionidae</taxon>
        <taxon>Papilioninae</taxon>
        <taxon>Papilio</taxon>
    </lineage>
</organism>
<dbReference type="PANTHER" id="PTHR13339">
    <property type="entry name" value="COP9 SIGNALOSOME COMPLEX SUBUNIT 8"/>
    <property type="match status" value="1"/>
</dbReference>
<dbReference type="FunCoup" id="A0A194QLW4">
    <property type="interactions" value="1631"/>
</dbReference>
<sequence>MQIGTRIITRKLALRATILNGDSALQTIVSGYNVTQVAHEQAQCNAKFLWKRIPPNIISSNPEIAAIWTVGQKLWKKDLAGTYQALAIYNWTEPISNIIRALEERVRERALNLIGRSYSSISHNTMVSMTGLSNEAIAQICKERKWEISEDGTTIKPTPPVQPTPLHTSSEDQLFKLTEFVSFLEN</sequence>
<gene>
    <name evidence="7" type="ORF">RR48_14256</name>
</gene>
<accession>A0A194QLW4</accession>
<evidence type="ECO:0000256" key="2">
    <source>
        <dbReference type="ARBA" id="ARBA00004496"/>
    </source>
</evidence>
<feature type="domain" description="CSN8/PSMD8/EIF3K" evidence="6">
    <location>
        <begin position="44"/>
        <end position="160"/>
    </location>
</feature>
<protein>
    <submittedName>
        <fullName evidence="7">COP9 signalosome complex subunit 8</fullName>
    </submittedName>
</protein>
<dbReference type="GO" id="GO:0008180">
    <property type="term" value="C:COP9 signalosome"/>
    <property type="evidence" value="ECO:0007669"/>
    <property type="project" value="UniProtKB-KW"/>
</dbReference>
<evidence type="ECO:0000256" key="3">
    <source>
        <dbReference type="ARBA" id="ARBA00022490"/>
    </source>
</evidence>
<dbReference type="GO" id="GO:0005737">
    <property type="term" value="C:cytoplasm"/>
    <property type="evidence" value="ECO:0007669"/>
    <property type="project" value="UniProtKB-SubCell"/>
</dbReference>